<evidence type="ECO:0008006" key="5">
    <source>
        <dbReference type="Google" id="ProtNLM"/>
    </source>
</evidence>
<name>A0A0E3ZJ03_9BURK</name>
<dbReference type="KEGG" id="pdq:CL55_00004520"/>
<gene>
    <name evidence="3" type="ORF">CL55_00004520</name>
</gene>
<evidence type="ECO:0000256" key="1">
    <source>
        <dbReference type="SAM" id="MobiDB-lite"/>
    </source>
</evidence>
<organism evidence="3 4">
    <name type="scientific">Polynucleobacter duraquae</name>
    <dbReference type="NCBI Taxonomy" id="1835254"/>
    <lineage>
        <taxon>Bacteria</taxon>
        <taxon>Pseudomonadati</taxon>
        <taxon>Pseudomonadota</taxon>
        <taxon>Betaproteobacteria</taxon>
        <taxon>Burkholderiales</taxon>
        <taxon>Burkholderiaceae</taxon>
        <taxon>Polynucleobacter</taxon>
    </lineage>
</organism>
<dbReference type="OrthoDB" id="9829564at2"/>
<feature type="signal peptide" evidence="2">
    <location>
        <begin position="1"/>
        <end position="28"/>
    </location>
</feature>
<dbReference type="STRING" id="1835254.CL55_00004520"/>
<keyword evidence="2" id="KW-0732">Signal</keyword>
<feature type="region of interest" description="Disordered" evidence="1">
    <location>
        <begin position="228"/>
        <end position="255"/>
    </location>
</feature>
<feature type="chain" id="PRO_5002416489" description="Lipoprotein" evidence="2">
    <location>
        <begin position="29"/>
        <end position="255"/>
    </location>
</feature>
<evidence type="ECO:0000313" key="4">
    <source>
        <dbReference type="Proteomes" id="UP000061135"/>
    </source>
</evidence>
<dbReference type="AlphaFoldDB" id="A0A0E3ZJ03"/>
<dbReference type="EMBL" id="CP007501">
    <property type="protein sequence ID" value="AKD24785.1"/>
    <property type="molecule type" value="Genomic_DNA"/>
</dbReference>
<protein>
    <recommendedName>
        <fullName evidence="5">Lipoprotein</fullName>
    </recommendedName>
</protein>
<dbReference type="HOGENOM" id="CLU_1089305_0_0_4"/>
<evidence type="ECO:0000256" key="2">
    <source>
        <dbReference type="SAM" id="SignalP"/>
    </source>
</evidence>
<keyword evidence="4" id="KW-1185">Reference proteome</keyword>
<reference evidence="3 4" key="1">
    <citation type="submission" date="2014-03" db="EMBL/GenBank/DDBJ databases">
        <title>Genome of Polynucleobacter strain MWH-MoK4.</title>
        <authorList>
            <person name="Hahn M.W."/>
        </authorList>
    </citation>
    <scope>NUCLEOTIDE SEQUENCE [LARGE SCALE GENOMIC DNA]</scope>
    <source>
        <strain evidence="3 4">MWH-MoK4</strain>
    </source>
</reference>
<proteinExistence type="predicted"/>
<dbReference type="RefSeq" id="WP_046329692.1">
    <property type="nucleotide sequence ID" value="NZ_CP007501.1"/>
</dbReference>
<evidence type="ECO:0000313" key="3">
    <source>
        <dbReference type="EMBL" id="AKD24785.1"/>
    </source>
</evidence>
<feature type="compositionally biased region" description="Polar residues" evidence="1">
    <location>
        <begin position="228"/>
        <end position="245"/>
    </location>
</feature>
<dbReference type="Proteomes" id="UP000061135">
    <property type="component" value="Chromosome"/>
</dbReference>
<accession>A0A0E3ZJ03</accession>
<sequence>MENNPNLKIPLKSIGGVLLIIASFSAGCQSVNPSDMPPLVTISVEEGLTPNEQLVLRQNSLNQAPDGPDECDKKFPFSIATSKNDPYADTGPETCNKLKIRGQRMQCEIDSLVLEKPVSNTTGAKIELASWARCNGKIADLLIEGYYLPASEIERRLQICSSNYYADPGKMPKAGWYQRFLKWYTSNDLTPPPSDAALEVALKQSTPLDSRQDTAGLMKCEWMFGNSRTPQIDPLPTSSNSNVAPTSPAKKPARK</sequence>
<dbReference type="PATRIC" id="fig|576611.7.peg.456"/>